<sequence length="477" mass="52209">MEEQYGFSPEIFELIELHPTRKRDEDKVGIGYGDKVNFNPFNQRSSEWSVIRENNNSQKIPVKKSCVFLQNGIEFGFLNNEGGGVIATLNKSFTLNDKEKNIPLSVTFSFAITVHNINKDDTGSVSAILPGGLMLHYAKDKNGEYEPFGKYYYIDPKGDESNWVFMGDSELSIGANFNLHKVVMVFQEDNLKLWENEKLIFEQKITAYDNVKARFGLQYYGENASGHGVLNMINFQALVGLTQPYVSRARAIPTPPSDSQKAKMKELAEYAKNNDLHGKASSIRDDLNKIPVGPSSLFWGINLDRALTNKVENFQKSPAMTGFKNIIAPNTQSPNGKGGPALFIGIEADASFFLSIGYSIGFLFSLDGTNRSMLVLITSAGFETNVSADIGVALGIFPKSTPESLKGFGVYTRVSFDTPIAGAGVGVNISGNYPMDTTNWSNCGPGLSLTAGVSILPISLGAGVSWTFEMINLGVLR</sequence>
<name>A0A2T6BY62_9FLAO</name>
<proteinExistence type="predicted"/>
<reference evidence="1 2" key="1">
    <citation type="submission" date="2018-04" db="EMBL/GenBank/DDBJ databases">
        <title>Genomic Encyclopedia of Archaeal and Bacterial Type Strains, Phase II (KMG-II): from individual species to whole genera.</title>
        <authorList>
            <person name="Goeker M."/>
        </authorList>
    </citation>
    <scope>NUCLEOTIDE SEQUENCE [LARGE SCALE GENOMIC DNA]</scope>
    <source>
        <strain evidence="1 2">DSM 25731</strain>
    </source>
</reference>
<evidence type="ECO:0000313" key="2">
    <source>
        <dbReference type="Proteomes" id="UP000244090"/>
    </source>
</evidence>
<dbReference type="AlphaFoldDB" id="A0A2T6BY62"/>
<dbReference type="RefSeq" id="WP_108115129.1">
    <property type="nucleotide sequence ID" value="NZ_QBKT01000005.1"/>
</dbReference>
<keyword evidence="2" id="KW-1185">Reference proteome</keyword>
<comment type="caution">
    <text evidence="1">The sequence shown here is derived from an EMBL/GenBank/DDBJ whole genome shotgun (WGS) entry which is preliminary data.</text>
</comment>
<evidence type="ECO:0000313" key="1">
    <source>
        <dbReference type="EMBL" id="PTX61012.1"/>
    </source>
</evidence>
<dbReference type="Proteomes" id="UP000244090">
    <property type="component" value="Unassembled WGS sequence"/>
</dbReference>
<dbReference type="EMBL" id="QBKT01000005">
    <property type="protein sequence ID" value="PTX61012.1"/>
    <property type="molecule type" value="Genomic_DNA"/>
</dbReference>
<organism evidence="1 2">
    <name type="scientific">Kordia periserrulae</name>
    <dbReference type="NCBI Taxonomy" id="701523"/>
    <lineage>
        <taxon>Bacteria</taxon>
        <taxon>Pseudomonadati</taxon>
        <taxon>Bacteroidota</taxon>
        <taxon>Flavobacteriia</taxon>
        <taxon>Flavobacteriales</taxon>
        <taxon>Flavobacteriaceae</taxon>
        <taxon>Kordia</taxon>
    </lineage>
</organism>
<protein>
    <submittedName>
        <fullName evidence="1">Uncharacterized protein</fullName>
    </submittedName>
</protein>
<gene>
    <name evidence="1" type="ORF">C8N46_105168</name>
</gene>
<accession>A0A2T6BY62</accession>